<protein>
    <recommendedName>
        <fullName evidence="1">SERTA domain-containing protein</fullName>
    </recommendedName>
</protein>
<dbReference type="Proteomes" id="UP000827092">
    <property type="component" value="Unassembled WGS sequence"/>
</dbReference>
<comment type="caution">
    <text evidence="2">The sequence shown here is derived from an EMBL/GenBank/DDBJ whole genome shotgun (WGS) entry which is preliminary data.</text>
</comment>
<dbReference type="PROSITE" id="PS51053">
    <property type="entry name" value="SERTA"/>
    <property type="match status" value="1"/>
</dbReference>
<evidence type="ECO:0000313" key="2">
    <source>
        <dbReference type="EMBL" id="KAG8186452.1"/>
    </source>
</evidence>
<organism evidence="2 3">
    <name type="scientific">Oedothorax gibbosus</name>
    <dbReference type="NCBI Taxonomy" id="931172"/>
    <lineage>
        <taxon>Eukaryota</taxon>
        <taxon>Metazoa</taxon>
        <taxon>Ecdysozoa</taxon>
        <taxon>Arthropoda</taxon>
        <taxon>Chelicerata</taxon>
        <taxon>Arachnida</taxon>
        <taxon>Araneae</taxon>
        <taxon>Araneomorphae</taxon>
        <taxon>Entelegynae</taxon>
        <taxon>Araneoidea</taxon>
        <taxon>Linyphiidae</taxon>
        <taxon>Erigoninae</taxon>
        <taxon>Oedothorax</taxon>
    </lineage>
</organism>
<evidence type="ECO:0000259" key="1">
    <source>
        <dbReference type="PROSITE" id="PS51053"/>
    </source>
</evidence>
<sequence>MRCHITECNDEAISPPNIWTSGSLPSPNVCKTILNPNSSDYHPTDDLYKFDSSSSSQKRKLLLEGEHEDFEEQFYKIQRKKQLQKVAAQASLVVEDDDDSDSDEERIYQQMEWLGKQNGFTLSYDSSSDEDDDSFSDDKDYTSFEPHSKWKEDRRRLLNISMAKINDVEDPEAYLWRSVLINNTVRRLQGDDTTNYQCDSMSTYFQGNDLKNDILSNRVIHEKTDMVALNDRYKALPNNNLGASSCPVGLNEAPSSFDFPLVSASLPSEGNKTTFNAIHHKVLQNSSVFYDRSVFGEQTLNESSLTLVSKSQSSLHTFSSQSCGLQYKNPIHTEENKTEYRESTSSILDSVVYHSLMASIET</sequence>
<name>A0AAV6URI9_9ARAC</name>
<keyword evidence="3" id="KW-1185">Reference proteome</keyword>
<evidence type="ECO:0000313" key="3">
    <source>
        <dbReference type="Proteomes" id="UP000827092"/>
    </source>
</evidence>
<dbReference type="EMBL" id="JAFNEN010000301">
    <property type="protein sequence ID" value="KAG8186452.1"/>
    <property type="molecule type" value="Genomic_DNA"/>
</dbReference>
<dbReference type="AlphaFoldDB" id="A0AAV6URI9"/>
<accession>A0AAV6URI9</accession>
<dbReference type="PANTHER" id="PTHR16277:SF7">
    <property type="entry name" value="RE12330P"/>
    <property type="match status" value="1"/>
</dbReference>
<dbReference type="Pfam" id="PF06031">
    <property type="entry name" value="SERTA"/>
    <property type="match status" value="1"/>
</dbReference>
<gene>
    <name evidence="2" type="ORF">JTE90_012371</name>
</gene>
<feature type="domain" description="SERTA" evidence="1">
    <location>
        <begin position="150"/>
        <end position="196"/>
    </location>
</feature>
<dbReference type="InterPro" id="IPR009263">
    <property type="entry name" value="SERTA_dom"/>
</dbReference>
<reference evidence="2 3" key="1">
    <citation type="journal article" date="2022" name="Nat. Ecol. Evol.">
        <title>A masculinizing supergene underlies an exaggerated male reproductive morph in a spider.</title>
        <authorList>
            <person name="Hendrickx F."/>
            <person name="De Corte Z."/>
            <person name="Sonet G."/>
            <person name="Van Belleghem S.M."/>
            <person name="Kostlbacher S."/>
            <person name="Vangestel C."/>
        </authorList>
    </citation>
    <scope>NUCLEOTIDE SEQUENCE [LARGE SCALE GENOMIC DNA]</scope>
    <source>
        <strain evidence="2">W744_W776</strain>
    </source>
</reference>
<dbReference type="GO" id="GO:0005634">
    <property type="term" value="C:nucleus"/>
    <property type="evidence" value="ECO:0007669"/>
    <property type="project" value="TreeGrafter"/>
</dbReference>
<proteinExistence type="predicted"/>
<dbReference type="PANTHER" id="PTHR16277">
    <property type="entry name" value="CELL DIVISION CYCLE ASSOCIATED PROTEIN 4/SERTA DOMAIN-CONTAINING PROTEIN 2"/>
    <property type="match status" value="1"/>
</dbReference>
<dbReference type="InterPro" id="IPR052262">
    <property type="entry name" value="E2F-SERTA_domain_protein"/>
</dbReference>